<evidence type="ECO:0000256" key="1">
    <source>
        <dbReference type="SAM" id="Phobius"/>
    </source>
</evidence>
<dbReference type="RefSeq" id="WP_139983960.1">
    <property type="nucleotide sequence ID" value="NZ_CP041046.1"/>
</dbReference>
<accession>A0A4Y5Z5Y4</accession>
<protein>
    <recommendedName>
        <fullName evidence="4">DoxX family protein</fullName>
    </recommendedName>
</protein>
<keyword evidence="1" id="KW-0472">Membrane</keyword>
<keyword evidence="3" id="KW-1185">Reference proteome</keyword>
<feature type="transmembrane region" description="Helical" evidence="1">
    <location>
        <begin position="44"/>
        <end position="68"/>
    </location>
</feature>
<feature type="transmembrane region" description="Helical" evidence="1">
    <location>
        <begin position="75"/>
        <end position="95"/>
    </location>
</feature>
<evidence type="ECO:0008006" key="4">
    <source>
        <dbReference type="Google" id="ProtNLM"/>
    </source>
</evidence>
<sequence length="146" mass="15950">MTRFHRYTSHVLRTVFGAFFVFSGLNHIFAFWQPPAPHTAAGRALIAGLDGSGFIMPLLGVLFTYAGVALIAHRMAALALLLLAAPVVVIFGYHFVTEGEAFGPHVLVLGIYLWLAWEERATWATLFAADANNPPKRGRTPFSPAI</sequence>
<keyword evidence="1" id="KW-0812">Transmembrane</keyword>
<proteinExistence type="predicted"/>
<reference evidence="2 3" key="1">
    <citation type="submission" date="2019-06" db="EMBL/GenBank/DDBJ databases">
        <title>A complete genome sequence for Luteibacter pinisoli MAH-14.</title>
        <authorList>
            <person name="Baltrus D.A."/>
        </authorList>
    </citation>
    <scope>NUCLEOTIDE SEQUENCE [LARGE SCALE GENOMIC DNA]</scope>
    <source>
        <strain evidence="2 3">MAH-14</strain>
    </source>
</reference>
<feature type="transmembrane region" description="Helical" evidence="1">
    <location>
        <begin position="12"/>
        <end position="32"/>
    </location>
</feature>
<organism evidence="2 3">
    <name type="scientific">Luteibacter pinisoli</name>
    <dbReference type="NCBI Taxonomy" id="2589080"/>
    <lineage>
        <taxon>Bacteria</taxon>
        <taxon>Pseudomonadati</taxon>
        <taxon>Pseudomonadota</taxon>
        <taxon>Gammaproteobacteria</taxon>
        <taxon>Lysobacterales</taxon>
        <taxon>Rhodanobacteraceae</taxon>
        <taxon>Luteibacter</taxon>
    </lineage>
</organism>
<gene>
    <name evidence="2" type="ORF">FIV34_14580</name>
</gene>
<name>A0A4Y5Z5Y4_9GAMM</name>
<evidence type="ECO:0000313" key="3">
    <source>
        <dbReference type="Proteomes" id="UP000316093"/>
    </source>
</evidence>
<dbReference type="KEGG" id="lpy:FIV34_14580"/>
<feature type="transmembrane region" description="Helical" evidence="1">
    <location>
        <begin position="101"/>
        <end position="117"/>
    </location>
</feature>
<dbReference type="EMBL" id="CP041046">
    <property type="protein sequence ID" value="QDE40346.1"/>
    <property type="molecule type" value="Genomic_DNA"/>
</dbReference>
<dbReference type="AlphaFoldDB" id="A0A4Y5Z5Y4"/>
<keyword evidence="1" id="KW-1133">Transmembrane helix</keyword>
<dbReference type="OrthoDB" id="5954610at2"/>
<evidence type="ECO:0000313" key="2">
    <source>
        <dbReference type="EMBL" id="QDE40346.1"/>
    </source>
</evidence>
<dbReference type="Proteomes" id="UP000316093">
    <property type="component" value="Chromosome"/>
</dbReference>